<evidence type="ECO:0000313" key="2">
    <source>
        <dbReference type="EMBL" id="KOO22537.1"/>
    </source>
</evidence>
<gene>
    <name evidence="2" type="ORF">Ctob_006020</name>
</gene>
<protein>
    <submittedName>
        <fullName evidence="2">Uncharacterized protein</fullName>
    </submittedName>
</protein>
<evidence type="ECO:0000256" key="1">
    <source>
        <dbReference type="SAM" id="MobiDB-lite"/>
    </source>
</evidence>
<proteinExistence type="predicted"/>
<keyword evidence="3" id="KW-1185">Reference proteome</keyword>
<name>A0A0M0J879_9EUKA</name>
<reference evidence="3" key="1">
    <citation type="journal article" date="2015" name="PLoS Genet.">
        <title>Genome Sequence and Transcriptome Analyses of Chrysochromulina tobin: Metabolic Tools for Enhanced Algal Fitness in the Prominent Order Prymnesiales (Haptophyceae).</title>
        <authorList>
            <person name="Hovde B.T."/>
            <person name="Deodato C.R."/>
            <person name="Hunsperger H.M."/>
            <person name="Ryken S.A."/>
            <person name="Yost W."/>
            <person name="Jha R.K."/>
            <person name="Patterson J."/>
            <person name="Monnat R.J. Jr."/>
            <person name="Barlow S.B."/>
            <person name="Starkenburg S.R."/>
            <person name="Cattolico R.A."/>
        </authorList>
    </citation>
    <scope>NUCLEOTIDE SEQUENCE</scope>
    <source>
        <strain evidence="3">CCMP291</strain>
    </source>
</reference>
<dbReference type="EMBL" id="JWZX01003270">
    <property type="protein sequence ID" value="KOO22537.1"/>
    <property type="molecule type" value="Genomic_DNA"/>
</dbReference>
<dbReference type="Proteomes" id="UP000037460">
    <property type="component" value="Unassembled WGS sequence"/>
</dbReference>
<feature type="compositionally biased region" description="Acidic residues" evidence="1">
    <location>
        <begin position="337"/>
        <end position="346"/>
    </location>
</feature>
<comment type="caution">
    <text evidence="2">The sequence shown here is derived from an EMBL/GenBank/DDBJ whole genome shotgun (WGS) entry which is preliminary data.</text>
</comment>
<evidence type="ECO:0000313" key="3">
    <source>
        <dbReference type="Proteomes" id="UP000037460"/>
    </source>
</evidence>
<accession>A0A0M0J879</accession>
<organism evidence="2 3">
    <name type="scientific">Chrysochromulina tobinii</name>
    <dbReference type="NCBI Taxonomy" id="1460289"/>
    <lineage>
        <taxon>Eukaryota</taxon>
        <taxon>Haptista</taxon>
        <taxon>Haptophyta</taxon>
        <taxon>Prymnesiophyceae</taxon>
        <taxon>Prymnesiales</taxon>
        <taxon>Chrysochromulinaceae</taxon>
        <taxon>Chrysochromulina</taxon>
    </lineage>
</organism>
<dbReference type="AlphaFoldDB" id="A0A0M0J879"/>
<dbReference type="OrthoDB" id="10678896at2759"/>
<sequence>MRFNLSTMRKVAARAREWRMPPHFRTPIDQPMREQIARKFGTRALMPVWDGLGSSGGGSGYGGGGADGYLEASIGSSSSQDRTFFERLAEWEARRLSDVHNLYVCPICLLWLKSLKPETETEGVEASVYDPLSVLYGSRSIFAWHQRHGLPPEVGAAQCCFRKQSDLNLHLRHGHCLTPKVMRGTRERLGAYQIRGGDGLVHKYLSSLATSTTLSESQRRRAMSDGHVRGYWVSTITDVASTVDADEAGWFSRAALYLALYDEVEAQSRGALIVQADEALFGQRLATTSGASLSEARRSRPSGAASVAEARVFGMDAWRRLGFGGGDDDDLKNFMANDDEEEEEEGGGGGGGEMSHMCP</sequence>
<feature type="region of interest" description="Disordered" evidence="1">
    <location>
        <begin position="334"/>
        <end position="359"/>
    </location>
</feature>